<reference evidence="1 2" key="1">
    <citation type="journal article" date="2007" name="Appl. Environ. Microbiol.">
        <title>Isolation of key methanogens for global methane emission from rice paddy fields: a novel isolate affiliated with the clone cluster rice cluster I.</title>
        <authorList>
            <person name="Sakai S."/>
            <person name="Imachi H."/>
            <person name="Sekiguchi Y."/>
            <person name="Ohashi A."/>
            <person name="Harada H."/>
            <person name="Kamagata Y."/>
        </authorList>
    </citation>
    <scope>NUCLEOTIDE SEQUENCE [LARGE SCALE GENOMIC DNA]</scope>
    <source>
        <strain evidence="2">DSM 17711 / JCM 13418 / NBRC 101707 / SANAE</strain>
    </source>
</reference>
<evidence type="ECO:0000313" key="2">
    <source>
        <dbReference type="Proteomes" id="UP000001882"/>
    </source>
</evidence>
<dbReference type="RefSeq" id="WP_012900720.1">
    <property type="nucleotide sequence ID" value="NC_013665.1"/>
</dbReference>
<proteinExistence type="predicted"/>
<dbReference type="OrthoDB" id="147419at2157"/>
<accession>D1Z024</accession>
<dbReference type="STRING" id="304371.MCP_1974"/>
<gene>
    <name evidence="1" type="ordered locus">MCP_1974</name>
</gene>
<dbReference type="GeneID" id="8681837"/>
<dbReference type="EMBL" id="AP011532">
    <property type="protein sequence ID" value="BAI62046.1"/>
    <property type="molecule type" value="Genomic_DNA"/>
</dbReference>
<name>D1Z024_METPS</name>
<dbReference type="AlphaFoldDB" id="D1Z024"/>
<reference evidence="2" key="3">
    <citation type="journal article" date="2011" name="PLoS ONE">
        <title>Genome sequence of a mesophilic hydrogenotrophic methanogen Methanocella paludicola, the first cultivated representative of the order Methanocellales.</title>
        <authorList>
            <person name="Sakai S."/>
            <person name="Takaki Y."/>
            <person name="Shimamura S."/>
            <person name="Sekine M."/>
            <person name="Tajima T."/>
            <person name="Kosugi H."/>
            <person name="Ichikawa N."/>
            <person name="Tasumi E."/>
            <person name="Hiraki A.T."/>
            <person name="Shimizu A."/>
            <person name="Kato Y."/>
            <person name="Nishiko R."/>
            <person name="Mori K."/>
            <person name="Fujita N."/>
            <person name="Imachi H."/>
            <person name="Takai K."/>
        </authorList>
    </citation>
    <scope>NUCLEOTIDE SEQUENCE [LARGE SCALE GENOMIC DNA]</scope>
    <source>
        <strain evidence="2">DSM 17711 / JCM 13418 / NBRC 101707 / SANAE</strain>
    </source>
</reference>
<reference evidence="1 2" key="2">
    <citation type="journal article" date="2008" name="Int. J. Syst. Evol. Microbiol.">
        <title>Methanocella paludicola gen. nov., sp. nov., a methane-producing archaeon, the first isolate of the lineage 'Rice Cluster I', and proposal of the new archaeal order Methanocellales ord. nov.</title>
        <authorList>
            <person name="Sakai S."/>
            <person name="Imachi H."/>
            <person name="Hanada S."/>
            <person name="Ohashi A."/>
            <person name="Harada H."/>
            <person name="Kamagata Y."/>
        </authorList>
    </citation>
    <scope>NUCLEOTIDE SEQUENCE [LARGE SCALE GENOMIC DNA]</scope>
    <source>
        <strain evidence="2">DSM 17711 / JCM 13418 / NBRC 101707 / SANAE</strain>
    </source>
</reference>
<protein>
    <submittedName>
        <fullName evidence="1">Uncharacterized protein</fullName>
    </submittedName>
</protein>
<keyword evidence="2" id="KW-1185">Reference proteome</keyword>
<dbReference type="eggNOG" id="arCOG11659">
    <property type="taxonomic scope" value="Archaea"/>
</dbReference>
<dbReference type="KEGG" id="mpd:MCP_1974"/>
<dbReference type="Proteomes" id="UP000001882">
    <property type="component" value="Chromosome"/>
</dbReference>
<dbReference type="InParanoid" id="D1Z024"/>
<sequence>MKIFDSTTRTYMLDGNTVSEESLEIVLNAAYAMLAKNDELAPPFEEWDLEESAEDGHQVVSYIAATDTGNEIRVSFHFRDMTVSIQLSSPEDECYIGDDLLCTISSPKMAYTLEEWL</sequence>
<evidence type="ECO:0000313" key="1">
    <source>
        <dbReference type="EMBL" id="BAI62046.1"/>
    </source>
</evidence>
<organism evidence="1 2">
    <name type="scientific">Methanocella paludicola (strain DSM 17711 / JCM 13418 / NBRC 101707 / SANAE)</name>
    <dbReference type="NCBI Taxonomy" id="304371"/>
    <lineage>
        <taxon>Archaea</taxon>
        <taxon>Methanobacteriati</taxon>
        <taxon>Methanobacteriota</taxon>
        <taxon>Stenosarchaea group</taxon>
        <taxon>Methanomicrobia</taxon>
        <taxon>Methanocellales</taxon>
        <taxon>Methanocellaceae</taxon>
        <taxon>Methanocella</taxon>
    </lineage>
</organism>